<keyword evidence="5" id="KW-1185">Reference proteome</keyword>
<accession>A0A200QAX9</accession>
<dbReference type="GO" id="GO:0003676">
    <property type="term" value="F:nucleic acid binding"/>
    <property type="evidence" value="ECO:0007669"/>
    <property type="project" value="InterPro"/>
</dbReference>
<dbReference type="GO" id="GO:0006353">
    <property type="term" value="P:DNA-templated transcription termination"/>
    <property type="evidence" value="ECO:0007669"/>
    <property type="project" value="UniProtKB-KW"/>
</dbReference>
<comment type="caution">
    <text evidence="4">The sequence shown here is derived from an EMBL/GenBank/DDBJ whole genome shotgun (WGS) entry which is preliminary data.</text>
</comment>
<dbReference type="OMA" id="KWEMKLD"/>
<dbReference type="AlphaFoldDB" id="A0A200QAX9"/>
<dbReference type="Pfam" id="PF02536">
    <property type="entry name" value="mTERF"/>
    <property type="match status" value="2"/>
</dbReference>
<keyword evidence="2" id="KW-0806">Transcription termination</keyword>
<dbReference type="SMART" id="SM00733">
    <property type="entry name" value="Mterf"/>
    <property type="match status" value="7"/>
</dbReference>
<proteinExistence type="inferred from homology"/>
<dbReference type="InterPro" id="IPR003690">
    <property type="entry name" value="MTERF"/>
</dbReference>
<keyword evidence="2" id="KW-0805">Transcription regulation</keyword>
<evidence type="ECO:0000256" key="1">
    <source>
        <dbReference type="ARBA" id="ARBA00007692"/>
    </source>
</evidence>
<sequence length="462" mass="52811">MKSTKVVEKEILKKEDVAQTYDVFEICKFEDDDDAMIDDDVSVIPKMESNLGCKDNNKMKIKGSKKIEDEAASILPTSDDNEHEEKNEKLISLTSKTPSHFSNKPPFFISLSFFFFFSTKPQKPDSSIVANYLINQHGFSPETASKASTVITRLRNPDNSYSVLTFLGKNGFSTTNLEKIVQQVPNVLGFDLDNIIKPKIKLFQDLGFSSDDLAQIISSDPWALTRSADKRLLPSLVMLKSILGTDVSVCKVLKLSGWFLKHDLEKTMIPNIEFMMSCGISKTQITKLVFNFPRFFVLKPESIKVCVKRVDELGFDRSSKMFLHAIRVLSSMSREKWEMKLDLFRSFGFSEKQLLFMFKRAPQVFAVSDKKIRDGTEFLLTTGRCDMSIFTLVPELLVYSLEGRIKPRIRILEILERKNLIRTQPTLTTYLKMADKKFFEKYVSLCEDEADKIFSLATKAHS</sequence>
<dbReference type="PANTHER" id="PTHR13068">
    <property type="entry name" value="CGI-12 PROTEIN-RELATED"/>
    <property type="match status" value="1"/>
</dbReference>
<dbReference type="Proteomes" id="UP000195402">
    <property type="component" value="Unassembled WGS sequence"/>
</dbReference>
<keyword evidence="3" id="KW-0809">Transit peptide</keyword>
<protein>
    <submittedName>
        <fullName evidence="4">Mitochodrial transcription termination factor-related</fullName>
    </submittedName>
</protein>
<evidence type="ECO:0000313" key="4">
    <source>
        <dbReference type="EMBL" id="OVA07624.1"/>
    </source>
</evidence>
<name>A0A200QAX9_MACCD</name>
<gene>
    <name evidence="4" type="ORF">BVC80_8349g7</name>
</gene>
<evidence type="ECO:0000256" key="2">
    <source>
        <dbReference type="ARBA" id="ARBA00022472"/>
    </source>
</evidence>
<dbReference type="InParanoid" id="A0A200QAX9"/>
<dbReference type="InterPro" id="IPR038538">
    <property type="entry name" value="MTERF_sf"/>
</dbReference>
<reference evidence="4 5" key="1">
    <citation type="journal article" date="2017" name="Mol. Plant">
        <title>The Genome of Medicinal Plant Macleaya cordata Provides New Insights into Benzylisoquinoline Alkaloids Metabolism.</title>
        <authorList>
            <person name="Liu X."/>
            <person name="Liu Y."/>
            <person name="Huang P."/>
            <person name="Ma Y."/>
            <person name="Qing Z."/>
            <person name="Tang Q."/>
            <person name="Cao H."/>
            <person name="Cheng P."/>
            <person name="Zheng Y."/>
            <person name="Yuan Z."/>
            <person name="Zhou Y."/>
            <person name="Liu J."/>
            <person name="Tang Z."/>
            <person name="Zhuo Y."/>
            <person name="Zhang Y."/>
            <person name="Yu L."/>
            <person name="Huang J."/>
            <person name="Yang P."/>
            <person name="Peng Q."/>
            <person name="Zhang J."/>
            <person name="Jiang W."/>
            <person name="Zhang Z."/>
            <person name="Lin K."/>
            <person name="Ro D.K."/>
            <person name="Chen X."/>
            <person name="Xiong X."/>
            <person name="Shang Y."/>
            <person name="Huang S."/>
            <person name="Zeng J."/>
        </authorList>
    </citation>
    <scope>NUCLEOTIDE SEQUENCE [LARGE SCALE GENOMIC DNA]</scope>
    <source>
        <strain evidence="5">cv. BLH2017</strain>
        <tissue evidence="4">Root</tissue>
    </source>
</reference>
<dbReference type="Gene3D" id="1.25.70.10">
    <property type="entry name" value="Transcription termination factor 3, mitochondrial"/>
    <property type="match status" value="1"/>
</dbReference>
<comment type="similarity">
    <text evidence="1">Belongs to the mTERF family.</text>
</comment>
<dbReference type="OrthoDB" id="637682at2759"/>
<organism evidence="4 5">
    <name type="scientific">Macleaya cordata</name>
    <name type="common">Five-seeded plume-poppy</name>
    <name type="synonym">Bocconia cordata</name>
    <dbReference type="NCBI Taxonomy" id="56857"/>
    <lineage>
        <taxon>Eukaryota</taxon>
        <taxon>Viridiplantae</taxon>
        <taxon>Streptophyta</taxon>
        <taxon>Embryophyta</taxon>
        <taxon>Tracheophyta</taxon>
        <taxon>Spermatophyta</taxon>
        <taxon>Magnoliopsida</taxon>
        <taxon>Ranunculales</taxon>
        <taxon>Papaveraceae</taxon>
        <taxon>Papaveroideae</taxon>
        <taxon>Macleaya</taxon>
    </lineage>
</organism>
<keyword evidence="2" id="KW-0804">Transcription</keyword>
<evidence type="ECO:0000256" key="3">
    <source>
        <dbReference type="ARBA" id="ARBA00022946"/>
    </source>
</evidence>
<dbReference type="FunFam" id="1.25.70.10:FF:000001">
    <property type="entry name" value="Mitochondrial transcription termination factor-like"/>
    <property type="match status" value="1"/>
</dbReference>
<dbReference type="PANTHER" id="PTHR13068:SF130">
    <property type="entry name" value="TRANSCRIPTION TERMINATION FACTOR MTERF6, CHLOROPLASTIC_MITOCHONDRIAL-LIKE"/>
    <property type="match status" value="1"/>
</dbReference>
<dbReference type="EMBL" id="MVGT01002454">
    <property type="protein sequence ID" value="OVA07624.1"/>
    <property type="molecule type" value="Genomic_DNA"/>
</dbReference>
<evidence type="ECO:0000313" key="5">
    <source>
        <dbReference type="Proteomes" id="UP000195402"/>
    </source>
</evidence>